<evidence type="ECO:0000259" key="2">
    <source>
        <dbReference type="Pfam" id="PF00534"/>
    </source>
</evidence>
<name>A0A2N0B4R5_9LEPT</name>
<evidence type="ECO:0000313" key="4">
    <source>
        <dbReference type="EMBL" id="PJZ91458.1"/>
    </source>
</evidence>
<dbReference type="Proteomes" id="UP000232122">
    <property type="component" value="Unassembled WGS sequence"/>
</dbReference>
<evidence type="ECO:0000313" key="3">
    <source>
        <dbReference type="EMBL" id="MDV6234179.1"/>
    </source>
</evidence>
<dbReference type="EMBL" id="NPEF02000001">
    <property type="protein sequence ID" value="MDV6234179.1"/>
    <property type="molecule type" value="Genomic_DNA"/>
</dbReference>
<feature type="domain" description="Glycosyl transferase family 1" evidence="2">
    <location>
        <begin position="160"/>
        <end position="324"/>
    </location>
</feature>
<protein>
    <submittedName>
        <fullName evidence="4">Glycosyl transferase</fullName>
    </submittedName>
    <submittedName>
        <fullName evidence="3">Glycosyltransferase family 4 protein</fullName>
        <ecNumber evidence="3">2.4.-.-</ecNumber>
    </submittedName>
</protein>
<dbReference type="RefSeq" id="WP_100765677.1">
    <property type="nucleotide sequence ID" value="NZ_NPEF02000001.1"/>
</dbReference>
<gene>
    <name evidence="3" type="ORF">CH379_000855</name>
    <name evidence="4" type="ORF">CH379_18550</name>
</gene>
<dbReference type="PANTHER" id="PTHR46401">
    <property type="entry name" value="GLYCOSYLTRANSFERASE WBBK-RELATED"/>
    <property type="match status" value="1"/>
</dbReference>
<dbReference type="Pfam" id="PF00534">
    <property type="entry name" value="Glycos_transf_1"/>
    <property type="match status" value="1"/>
</dbReference>
<evidence type="ECO:0000313" key="5">
    <source>
        <dbReference type="Proteomes" id="UP000232122"/>
    </source>
</evidence>
<dbReference type="CDD" id="cd03801">
    <property type="entry name" value="GT4_PimA-like"/>
    <property type="match status" value="1"/>
</dbReference>
<dbReference type="AlphaFoldDB" id="A0A2N0B4R5"/>
<dbReference type="SUPFAM" id="SSF53756">
    <property type="entry name" value="UDP-Glycosyltransferase/glycogen phosphorylase"/>
    <property type="match status" value="1"/>
</dbReference>
<dbReference type="Gene3D" id="3.40.50.2000">
    <property type="entry name" value="Glycogen Phosphorylase B"/>
    <property type="match status" value="2"/>
</dbReference>
<dbReference type="OrthoDB" id="9787617at2"/>
<dbReference type="GO" id="GO:0009103">
    <property type="term" value="P:lipopolysaccharide biosynthetic process"/>
    <property type="evidence" value="ECO:0007669"/>
    <property type="project" value="TreeGrafter"/>
</dbReference>
<keyword evidence="3" id="KW-0328">Glycosyltransferase</keyword>
<keyword evidence="5" id="KW-1185">Reference proteome</keyword>
<dbReference type="PANTHER" id="PTHR46401:SF2">
    <property type="entry name" value="GLYCOSYLTRANSFERASE WBBK-RELATED"/>
    <property type="match status" value="1"/>
</dbReference>
<dbReference type="EMBL" id="NPEF01000277">
    <property type="protein sequence ID" value="PJZ91458.1"/>
    <property type="molecule type" value="Genomic_DNA"/>
</dbReference>
<accession>A0A2N0B4R5</accession>
<dbReference type="EC" id="2.4.-.-" evidence="3"/>
<dbReference type="InterPro" id="IPR001296">
    <property type="entry name" value="Glyco_trans_1"/>
</dbReference>
<reference evidence="3 5" key="2">
    <citation type="journal article" date="2018" name="Microb. Genom.">
        <title>Deciphering the unexplored Leptospira diversity from soils uncovers genomic evolution to virulence.</title>
        <authorList>
            <person name="Thibeaux R."/>
            <person name="Iraola G."/>
            <person name="Ferres I."/>
            <person name="Bierque E."/>
            <person name="Girault D."/>
            <person name="Soupe-Gilbert M.E."/>
            <person name="Picardeau M."/>
            <person name="Goarant C."/>
        </authorList>
    </citation>
    <scope>NUCLEOTIDE SEQUENCE [LARGE SCALE GENOMIC DNA]</scope>
    <source>
        <strain evidence="3 5">ATI7-C-A5</strain>
    </source>
</reference>
<reference evidence="4" key="1">
    <citation type="submission" date="2017-07" db="EMBL/GenBank/DDBJ databases">
        <title>Leptospira spp. isolated from tropical soils.</title>
        <authorList>
            <person name="Thibeaux R."/>
            <person name="Iraola G."/>
            <person name="Ferres I."/>
            <person name="Bierque E."/>
            <person name="Girault D."/>
            <person name="Soupe-Gilbert M.-E."/>
            <person name="Picardeau M."/>
            <person name="Goarant C."/>
        </authorList>
    </citation>
    <scope>NUCLEOTIDE SEQUENCE [LARGE SCALE GENOMIC DNA]</scope>
    <source>
        <strain evidence="4">ATI7-C-A5</strain>
    </source>
</reference>
<evidence type="ECO:0000256" key="1">
    <source>
        <dbReference type="ARBA" id="ARBA00022679"/>
    </source>
</evidence>
<proteinExistence type="predicted"/>
<comment type="caution">
    <text evidence="4">The sequence shown here is derived from an EMBL/GenBank/DDBJ whole genome shotgun (WGS) entry which is preliminary data.</text>
</comment>
<reference evidence="3" key="3">
    <citation type="submission" date="2023-10" db="EMBL/GenBank/DDBJ databases">
        <authorList>
            <person name="Picardeau M."/>
            <person name="Thibeaux R."/>
        </authorList>
    </citation>
    <scope>NUCLEOTIDE SEQUENCE</scope>
    <source>
        <strain evidence="3">ATI7-C-A5</strain>
    </source>
</reference>
<dbReference type="GO" id="GO:0016757">
    <property type="term" value="F:glycosyltransferase activity"/>
    <property type="evidence" value="ECO:0007669"/>
    <property type="project" value="UniProtKB-KW"/>
</dbReference>
<keyword evidence="1 4" id="KW-0808">Transferase</keyword>
<sequence length="350" mass="40890">MRSVQQFSAGFNPGDAISNQMLELRSYLKDLEYKGDIYSENIGAAKLPFVKKYKTYLRSSKDVLIYHHSIHSGIFEFLRTFRSPRILIYHNVTPHHFLESYDLKMSYLLKKGREELTLMKDRFDLVFAVSEFNRKELEELGFQNVKILPITYQLSSAIFKREEKPKSEIKKFLFVGRITPNKRQDDLIRLAHAYKSLYSDRFQFYLAGFSSRELYLYREELERMLDFYDLRNNVLITDFLSDQELNHLYSEADVFVSMSEHEGFCVPLFEAMVHKIPILAYKGGAVPETLNGAGVLFSQKNFPELAVLLNRSAQDEVFRARILEGQEKRLEEFKRTESKTILGSALESLS</sequence>
<organism evidence="4">
    <name type="scientific">Leptospira ellisii</name>
    <dbReference type="NCBI Taxonomy" id="2023197"/>
    <lineage>
        <taxon>Bacteria</taxon>
        <taxon>Pseudomonadati</taxon>
        <taxon>Spirochaetota</taxon>
        <taxon>Spirochaetia</taxon>
        <taxon>Leptospirales</taxon>
        <taxon>Leptospiraceae</taxon>
        <taxon>Leptospira</taxon>
    </lineage>
</organism>